<evidence type="ECO:0000313" key="3">
    <source>
        <dbReference type="EMBL" id="NJC26257.1"/>
    </source>
</evidence>
<gene>
    <name evidence="3" type="ORF">GGR27_001756</name>
</gene>
<dbReference type="InterPro" id="IPR054604">
    <property type="entry name" value="SbsC_Big-like"/>
</dbReference>
<feature type="chain" id="PRO_5047229499" description="Surface layer protein bacterial Ig-like domain-containing protein" evidence="1">
    <location>
        <begin position="25"/>
        <end position="829"/>
    </location>
</feature>
<sequence length="829" mass="88835">MQYLNIHRPLLLSLSLLMLLFASCERDLEELQPATFPTDGDVFIDGFTGGLQYAVFAGAKPTAFDVDTETKYKGTTSMKFSVPDAGDALGSYAGGTFFLESGRDLSGYNALTFWAKATKAANIDVLGFANDLGANVYQTSISGVPVNTDWKKYYIPIPDPAKLTMEKGMLYFSEAPENDRGYTFWLDEVKFENVGTVVKLSSLIFGGEDRQESVESGATFTATGTAIYNLPDGTNQIVTVSSSSFAYTSSNPDVATVSEAGVVTVVGEGTAVITATLGGDEVVGSLTIGGSGIAIRPSTAAPTPDKDATADNVISIFSDQYEDETIDFYNGFWTDSDTQSEIIQVSGDDIIRYSQLNFVGTEFKNPTIDATGVNRMHIDIWTPDDIDEQADFTVKLVDFGSNNQFGGGDDAEASIIVKAPTLKSREWISVDVPLADFSGLSSRANLAQIVYVADGIPNTVFVDNVYFYSGEDGGGGGGGDGTAPNMAAPTPTKDAAQVISLFSEAYEDVPVDNWRAGFSEADFSDVMVAGDAAKRYDNLDFVGIETIMNQIDVTEMTHFSIDVWSAGFTSFIVKLVDAGADRILGNDNVADDTESFVIFDTPAQAQWVTLDIPLGDFASLMGLKNIAQLIVEATPRGEVTAFIDNVYFYKDEGGGGGGGGDGGPSTAAPTPTTPTTDVISLFSDAYDDVAVETWRTDWSTAEFSDVMVAGDAVKKYSALDFVGITTEANQLDLSEMTHIRLDVWSADFTSFSVKLVDFGANGIGEQTLGDDAEHQIDFAMPATGEWISYDIPLSDFTGLTTKKNIAQYILVAKPAGAATVYIDNMYFRK</sequence>
<dbReference type="Proteomes" id="UP000770785">
    <property type="component" value="Unassembled WGS sequence"/>
</dbReference>
<dbReference type="EMBL" id="JAATJH010000002">
    <property type="protein sequence ID" value="NJC26257.1"/>
    <property type="molecule type" value="Genomic_DNA"/>
</dbReference>
<evidence type="ECO:0000256" key="1">
    <source>
        <dbReference type="SAM" id="SignalP"/>
    </source>
</evidence>
<keyword evidence="4" id="KW-1185">Reference proteome</keyword>
<dbReference type="Gene3D" id="2.60.120.430">
    <property type="entry name" value="Galactose-binding lectin"/>
    <property type="match status" value="3"/>
</dbReference>
<organism evidence="3 4">
    <name type="scientific">Neolewinella antarctica</name>
    <dbReference type="NCBI Taxonomy" id="442734"/>
    <lineage>
        <taxon>Bacteria</taxon>
        <taxon>Pseudomonadati</taxon>
        <taxon>Bacteroidota</taxon>
        <taxon>Saprospiria</taxon>
        <taxon>Saprospirales</taxon>
        <taxon>Lewinellaceae</taxon>
        <taxon>Neolewinella</taxon>
    </lineage>
</organism>
<dbReference type="SUPFAM" id="SSF49373">
    <property type="entry name" value="Invasin/intimin cell-adhesion fragments"/>
    <property type="match status" value="1"/>
</dbReference>
<name>A0ABX0XAM0_9BACT</name>
<dbReference type="Gene3D" id="2.60.40.1080">
    <property type="match status" value="1"/>
</dbReference>
<reference evidence="3 4" key="1">
    <citation type="submission" date="2020-03" db="EMBL/GenBank/DDBJ databases">
        <title>Genomic Encyclopedia of Type Strains, Phase IV (KMG-IV): sequencing the most valuable type-strain genomes for metagenomic binning, comparative biology and taxonomic classification.</title>
        <authorList>
            <person name="Goeker M."/>
        </authorList>
    </citation>
    <scope>NUCLEOTIDE SEQUENCE [LARGE SCALE GENOMIC DNA]</scope>
    <source>
        <strain evidence="3 4">DSM 105096</strain>
    </source>
</reference>
<feature type="signal peptide" evidence="1">
    <location>
        <begin position="1"/>
        <end position="24"/>
    </location>
</feature>
<dbReference type="Pfam" id="PF22359">
    <property type="entry name" value="Big-like"/>
    <property type="match status" value="1"/>
</dbReference>
<proteinExistence type="predicted"/>
<keyword evidence="1" id="KW-0732">Signal</keyword>
<protein>
    <recommendedName>
        <fullName evidence="2">Surface layer protein bacterial Ig-like domain-containing protein</fullName>
    </recommendedName>
</protein>
<dbReference type="InterPro" id="IPR008979">
    <property type="entry name" value="Galactose-bd-like_sf"/>
</dbReference>
<dbReference type="InterPro" id="IPR008964">
    <property type="entry name" value="Invasin/intimin_cell_adhesion"/>
</dbReference>
<evidence type="ECO:0000313" key="4">
    <source>
        <dbReference type="Proteomes" id="UP000770785"/>
    </source>
</evidence>
<comment type="caution">
    <text evidence="3">The sequence shown here is derived from an EMBL/GenBank/DDBJ whole genome shotgun (WGS) entry which is preliminary data.</text>
</comment>
<dbReference type="SUPFAM" id="SSF49785">
    <property type="entry name" value="Galactose-binding domain-like"/>
    <property type="match status" value="2"/>
</dbReference>
<evidence type="ECO:0000259" key="2">
    <source>
        <dbReference type="Pfam" id="PF22359"/>
    </source>
</evidence>
<accession>A0ABX0XAM0</accession>
<feature type="domain" description="Surface layer protein bacterial Ig-like" evidence="2">
    <location>
        <begin position="246"/>
        <end position="279"/>
    </location>
</feature>